<evidence type="ECO:0000313" key="2">
    <source>
        <dbReference type="EMBL" id="GAA1249236.1"/>
    </source>
</evidence>
<protein>
    <recommendedName>
        <fullName evidence="4">Transposase</fullName>
    </recommendedName>
</protein>
<accession>A0ABP4H6A6</accession>
<dbReference type="EMBL" id="BAAALF010000086">
    <property type="protein sequence ID" value="GAA1249236.1"/>
    <property type="molecule type" value="Genomic_DNA"/>
</dbReference>
<reference evidence="3" key="1">
    <citation type="journal article" date="2019" name="Int. J. Syst. Evol. Microbiol.">
        <title>The Global Catalogue of Microorganisms (GCM) 10K type strain sequencing project: providing services to taxonomists for standard genome sequencing and annotation.</title>
        <authorList>
            <consortium name="The Broad Institute Genomics Platform"/>
            <consortium name="The Broad Institute Genome Sequencing Center for Infectious Disease"/>
            <person name="Wu L."/>
            <person name="Ma J."/>
        </authorList>
    </citation>
    <scope>NUCLEOTIDE SEQUENCE [LARGE SCALE GENOMIC DNA]</scope>
    <source>
        <strain evidence="3">JCM 13004</strain>
    </source>
</reference>
<organism evidence="2 3">
    <name type="scientific">Kitasatospora nipponensis</name>
    <dbReference type="NCBI Taxonomy" id="258049"/>
    <lineage>
        <taxon>Bacteria</taxon>
        <taxon>Bacillati</taxon>
        <taxon>Actinomycetota</taxon>
        <taxon>Actinomycetes</taxon>
        <taxon>Kitasatosporales</taxon>
        <taxon>Streptomycetaceae</taxon>
        <taxon>Kitasatospora</taxon>
    </lineage>
</organism>
<comment type="caution">
    <text evidence="2">The sequence shown here is derived from an EMBL/GenBank/DDBJ whole genome shotgun (WGS) entry which is preliminary data.</text>
</comment>
<feature type="compositionally biased region" description="Pro residues" evidence="1">
    <location>
        <begin position="19"/>
        <end position="28"/>
    </location>
</feature>
<evidence type="ECO:0000256" key="1">
    <source>
        <dbReference type="SAM" id="MobiDB-lite"/>
    </source>
</evidence>
<proteinExistence type="predicted"/>
<sequence length="97" mass="10879">MAGLVSTHNAGDARRRPPGGDPGQPPEPKGGSHAGQISLIRLSCNEIRKLLARALLRPLDDLAHILAWSHFRRRHQAQAKISHWRRRGYPHHLQVPL</sequence>
<dbReference type="Proteomes" id="UP001500037">
    <property type="component" value="Unassembled WGS sequence"/>
</dbReference>
<gene>
    <name evidence="2" type="ORF">GCM10009665_45080</name>
</gene>
<name>A0ABP4H6A6_9ACTN</name>
<keyword evidence="3" id="KW-1185">Reference proteome</keyword>
<evidence type="ECO:0008006" key="4">
    <source>
        <dbReference type="Google" id="ProtNLM"/>
    </source>
</evidence>
<evidence type="ECO:0000313" key="3">
    <source>
        <dbReference type="Proteomes" id="UP001500037"/>
    </source>
</evidence>
<feature type="region of interest" description="Disordered" evidence="1">
    <location>
        <begin position="1"/>
        <end position="35"/>
    </location>
</feature>